<evidence type="ECO:0000256" key="1">
    <source>
        <dbReference type="ARBA" id="ARBA00022729"/>
    </source>
</evidence>
<sequence>MTSAIALLALSAHPRPAASHAEVSPARAPYAWRNVRVGGGGFAPGIIFSTVERGLAYLRTDMGGAYRWDAVQRAWLPLQDGNAVSSYMGIESIAADPVDADIVYLAAGMSARGEAAIWRSDDRGARWRIAPVPFAMGGNEDGRGLGERLAIDPHRPATLMFGSRHDGLWRSDDSGAHWRKVDSFPVGGLGKPVQPRATHGGLSFVLFDRAHRGRIFVGQADPGAHLFRSDDGGASWLTLSGGPDDSMRAVKAALGADGVLTMTFSDAIGPNGITLGGVWRYDPATNVWTDVTPDRRPDAPAGGYMGVAVSAQDPRVIAVSTVNRYRPVDTVWRSTDAGAHWDQLYQRSTRDVTQTPFLAFDGPADFGHWIAGLAIDPFDPGHAAYVTGATLYETRAFDRPGAVPWKPWTRGIEQTAIITLISPTGGAPLISGFGDIAGFRHDDLTVSPPNSHRNPYLTNTNTLDYAGLAPAVVVRSGSSHSREVAGASLAWSQDEARSWQPLVTPGRGASERTGDAPIIVSADGAAFIVETEQPVLTRDRGQTWVRIQGLPVGLRPVADKVDPSRFYVVDTLNNRVLRSMDGGAHFMPVAAQGLPADLSSAQGRNREAQSPLLATPGTAGLLWLNLGGDLYRSVDGGVHWVRVGAGLHVAQFGLGKAAPGARWPALYAIGQQAGQDGVWRSIDGATTWQRINDDRHQWGLRFRVISGDPRIFGRVYIGTDGRGVVYGDPVARNKKS</sequence>
<dbReference type="RefSeq" id="WP_107934172.1">
    <property type="nucleotide sequence ID" value="NZ_PZZN01000003.1"/>
</dbReference>
<evidence type="ECO:0000256" key="2">
    <source>
        <dbReference type="ARBA" id="ARBA00022801"/>
    </source>
</evidence>
<evidence type="ECO:0000256" key="5">
    <source>
        <dbReference type="ARBA" id="ARBA00023326"/>
    </source>
</evidence>
<evidence type="ECO:0000313" key="8">
    <source>
        <dbReference type="Proteomes" id="UP000240996"/>
    </source>
</evidence>
<comment type="caution">
    <text evidence="7">The sequence shown here is derived from an EMBL/GenBank/DDBJ whole genome shotgun (WGS) entry which is preliminary data.</text>
</comment>
<accession>A0A2T4YLT9</accession>
<dbReference type="CDD" id="cd15482">
    <property type="entry name" value="Sialidase_non-viral"/>
    <property type="match status" value="1"/>
</dbReference>
<proteinExistence type="inferred from homology"/>
<evidence type="ECO:0000313" key="7">
    <source>
        <dbReference type="EMBL" id="PTM44373.1"/>
    </source>
</evidence>
<keyword evidence="4" id="KW-0326">Glycosidase</keyword>
<protein>
    <recommendedName>
        <fullName evidence="9">BNR/Asp-box repeat protein</fullName>
    </recommendedName>
</protein>
<keyword evidence="2" id="KW-0378">Hydrolase</keyword>
<keyword evidence="8" id="KW-1185">Reference proteome</keyword>
<dbReference type="PANTHER" id="PTHR43739">
    <property type="entry name" value="XYLOGLUCANASE (EUROFUNG)"/>
    <property type="match status" value="1"/>
</dbReference>
<dbReference type="InterPro" id="IPR052025">
    <property type="entry name" value="Xyloglucanase_GH74"/>
</dbReference>
<evidence type="ECO:0008006" key="9">
    <source>
        <dbReference type="Google" id="ProtNLM"/>
    </source>
</evidence>
<dbReference type="InterPro" id="IPR015943">
    <property type="entry name" value="WD40/YVTN_repeat-like_dom_sf"/>
</dbReference>
<dbReference type="GO" id="GO:0016798">
    <property type="term" value="F:hydrolase activity, acting on glycosyl bonds"/>
    <property type="evidence" value="ECO:0007669"/>
    <property type="project" value="UniProtKB-KW"/>
</dbReference>
<reference evidence="7 8" key="1">
    <citation type="submission" date="2018-04" db="EMBL/GenBank/DDBJ databases">
        <title>Genomic Encyclopedia of Type Strains, Phase III (KMG-III): the genomes of soil and plant-associated and newly described type strains.</title>
        <authorList>
            <person name="Whitman W."/>
        </authorList>
    </citation>
    <scope>NUCLEOTIDE SEQUENCE [LARGE SCALE GENOMIC DNA]</scope>
    <source>
        <strain evidence="7 8">NW12</strain>
    </source>
</reference>
<dbReference type="Proteomes" id="UP000240996">
    <property type="component" value="Unassembled WGS sequence"/>
</dbReference>
<dbReference type="EMBL" id="PZZN01000003">
    <property type="protein sequence ID" value="PTM44373.1"/>
    <property type="molecule type" value="Genomic_DNA"/>
</dbReference>
<dbReference type="AlphaFoldDB" id="A0A2T4YLT9"/>
<dbReference type="SUPFAM" id="SSF110296">
    <property type="entry name" value="Oligoxyloglucan reducing end-specific cellobiohydrolase"/>
    <property type="match status" value="2"/>
</dbReference>
<dbReference type="GO" id="GO:0000272">
    <property type="term" value="P:polysaccharide catabolic process"/>
    <property type="evidence" value="ECO:0007669"/>
    <property type="project" value="UniProtKB-KW"/>
</dbReference>
<dbReference type="Gene3D" id="2.130.10.10">
    <property type="entry name" value="YVTN repeat-like/Quinoprotein amine dehydrogenase"/>
    <property type="match status" value="2"/>
</dbReference>
<keyword evidence="1" id="KW-0732">Signal</keyword>
<dbReference type="PANTHER" id="PTHR43739:SF2">
    <property type="entry name" value="OLIGOXYLOGLUCAN-REDUCING END-SPECIFIC XYLOGLUCANASE-RELATED"/>
    <property type="match status" value="1"/>
</dbReference>
<evidence type="ECO:0000256" key="3">
    <source>
        <dbReference type="ARBA" id="ARBA00023277"/>
    </source>
</evidence>
<organism evidence="7 8">
    <name type="scientific">Sphingomonas aerolata</name>
    <dbReference type="NCBI Taxonomy" id="185951"/>
    <lineage>
        <taxon>Bacteria</taxon>
        <taxon>Pseudomonadati</taxon>
        <taxon>Pseudomonadota</taxon>
        <taxon>Alphaproteobacteria</taxon>
        <taxon>Sphingomonadales</taxon>
        <taxon>Sphingomonadaceae</taxon>
        <taxon>Sphingomonas</taxon>
    </lineage>
</organism>
<keyword evidence="3" id="KW-0119">Carbohydrate metabolism</keyword>
<name>A0A2T4YLT9_9SPHN</name>
<evidence type="ECO:0000256" key="6">
    <source>
        <dbReference type="ARBA" id="ARBA00037986"/>
    </source>
</evidence>
<comment type="similarity">
    <text evidence="6">Belongs to the glycosyl hydrolase 74 family.</text>
</comment>
<evidence type="ECO:0000256" key="4">
    <source>
        <dbReference type="ARBA" id="ARBA00023295"/>
    </source>
</evidence>
<gene>
    <name evidence="7" type="ORF">C8J24_2577</name>
</gene>
<dbReference type="GO" id="GO:0010411">
    <property type="term" value="P:xyloglucan metabolic process"/>
    <property type="evidence" value="ECO:0007669"/>
    <property type="project" value="TreeGrafter"/>
</dbReference>
<keyword evidence="5" id="KW-0624">Polysaccharide degradation</keyword>